<dbReference type="InterPro" id="IPR010987">
    <property type="entry name" value="Glutathione-S-Trfase_C-like"/>
</dbReference>
<sequence>MPHYKLTYFDLRGRGEPIRMMFAIAGVPLEDHRIKMEEWGPDFAKTTPFAALPMIEIDGVKIAQTVAILRYIAREKGFAGSDNLSAALADSLADQYSDFINAFVPWHIVNAGYAPGDKDALYKSAYMPARAKHFPFFEEALRKSTTGWIANTPELTHADVFIASGIEMLLSLDPNADKLFEGFPLFEAHYKKFFAHPKLQKYLEERPDAKQLITMPHYKLTYFDLRGRGEPIRMMFAIAGIPFEDRRIVFDEWADVSKSSFIISITFPCHSSSGYAGSHNLSAALADSLADQYADFMNAFMEWHIVNVGYAPGDKDALYKSKFVPARAKHFPFFEEALKKSTTGWFANTPELTHADVLIGALLEVLKRYDSQIFIIYRTQ</sequence>
<feature type="domain" description="GST C-terminal" evidence="2">
    <location>
        <begin position="82"/>
        <end position="211"/>
    </location>
</feature>
<dbReference type="Gene3D" id="1.20.1050.130">
    <property type="match status" value="1"/>
</dbReference>
<feature type="domain" description="GST N-terminal" evidence="1">
    <location>
        <begin position="216"/>
        <end position="297"/>
    </location>
</feature>
<accession>A0AAV5V7M3</accession>
<dbReference type="AlphaFoldDB" id="A0AAV5V7M3"/>
<dbReference type="SFLD" id="SFLDG00363">
    <property type="entry name" value="AMPS_(cytGST):_Alpha-__Mu-__Pi"/>
    <property type="match status" value="1"/>
</dbReference>
<dbReference type="InterPro" id="IPR040079">
    <property type="entry name" value="Glutathione_S-Trfase"/>
</dbReference>
<proteinExistence type="predicted"/>
<dbReference type="InterPro" id="IPR004046">
    <property type="entry name" value="GST_C"/>
</dbReference>
<dbReference type="PROSITE" id="PS50405">
    <property type="entry name" value="GST_CTER"/>
    <property type="match status" value="2"/>
</dbReference>
<dbReference type="InterPro" id="IPR036282">
    <property type="entry name" value="Glutathione-S-Trfase_C_sf"/>
</dbReference>
<evidence type="ECO:0000259" key="1">
    <source>
        <dbReference type="PROSITE" id="PS50404"/>
    </source>
</evidence>
<evidence type="ECO:0000313" key="3">
    <source>
        <dbReference type="EMBL" id="GMT15469.1"/>
    </source>
</evidence>
<feature type="non-terminal residue" evidence="3">
    <location>
        <position position="380"/>
    </location>
</feature>
<dbReference type="Gene3D" id="1.20.1050.10">
    <property type="match status" value="2"/>
</dbReference>
<evidence type="ECO:0000259" key="2">
    <source>
        <dbReference type="PROSITE" id="PS50405"/>
    </source>
</evidence>
<dbReference type="InterPro" id="IPR004045">
    <property type="entry name" value="Glutathione_S-Trfase_N"/>
</dbReference>
<dbReference type="GO" id="GO:0006749">
    <property type="term" value="P:glutathione metabolic process"/>
    <property type="evidence" value="ECO:0007669"/>
    <property type="project" value="TreeGrafter"/>
</dbReference>
<comment type="caution">
    <text evidence="3">The sequence shown here is derived from an EMBL/GenBank/DDBJ whole genome shotgun (WGS) entry which is preliminary data.</text>
</comment>
<dbReference type="Proteomes" id="UP001432322">
    <property type="component" value="Unassembled WGS sequence"/>
</dbReference>
<dbReference type="SUPFAM" id="SSF52833">
    <property type="entry name" value="Thioredoxin-like"/>
    <property type="match status" value="2"/>
</dbReference>
<feature type="domain" description="GST C-terminal" evidence="2">
    <location>
        <begin position="279"/>
        <end position="380"/>
    </location>
</feature>
<evidence type="ECO:0000313" key="4">
    <source>
        <dbReference type="Proteomes" id="UP001432322"/>
    </source>
</evidence>
<dbReference type="PANTHER" id="PTHR11571">
    <property type="entry name" value="GLUTATHIONE S-TRANSFERASE"/>
    <property type="match status" value="1"/>
</dbReference>
<dbReference type="Gene3D" id="3.40.30.10">
    <property type="entry name" value="Glutaredoxin"/>
    <property type="match status" value="1"/>
</dbReference>
<dbReference type="FunFam" id="3.40.30.10:FF:000258">
    <property type="entry name" value="Glutathione S-transferase"/>
    <property type="match status" value="1"/>
</dbReference>
<dbReference type="GO" id="GO:0004364">
    <property type="term" value="F:glutathione transferase activity"/>
    <property type="evidence" value="ECO:0007669"/>
    <property type="project" value="UniProtKB-ARBA"/>
</dbReference>
<dbReference type="CDD" id="cd03192">
    <property type="entry name" value="GST_C_Sigma_like"/>
    <property type="match status" value="2"/>
</dbReference>
<dbReference type="InterPro" id="IPR050213">
    <property type="entry name" value="GST_superfamily"/>
</dbReference>
<reference evidence="3" key="1">
    <citation type="submission" date="2023-10" db="EMBL/GenBank/DDBJ databases">
        <title>Genome assembly of Pristionchus species.</title>
        <authorList>
            <person name="Yoshida K."/>
            <person name="Sommer R.J."/>
        </authorList>
    </citation>
    <scope>NUCLEOTIDE SEQUENCE</scope>
    <source>
        <strain evidence="3">RS5133</strain>
    </source>
</reference>
<dbReference type="PANTHER" id="PTHR11571:SF256">
    <property type="entry name" value="GST C-TERMINAL DOMAIN-CONTAINING PROTEIN-RELATED"/>
    <property type="match status" value="1"/>
</dbReference>
<dbReference type="EMBL" id="BTSY01000002">
    <property type="protein sequence ID" value="GMT15469.1"/>
    <property type="molecule type" value="Genomic_DNA"/>
</dbReference>
<dbReference type="PROSITE" id="PS50404">
    <property type="entry name" value="GST_NTER"/>
    <property type="match status" value="2"/>
</dbReference>
<gene>
    <name evidence="3" type="ORF">PFISCL1PPCAC_6766</name>
</gene>
<evidence type="ECO:0008006" key="5">
    <source>
        <dbReference type="Google" id="ProtNLM"/>
    </source>
</evidence>
<dbReference type="CDD" id="cd03039">
    <property type="entry name" value="GST_N_Sigma_like"/>
    <property type="match status" value="2"/>
</dbReference>
<dbReference type="Pfam" id="PF02798">
    <property type="entry name" value="GST_N"/>
    <property type="match status" value="1"/>
</dbReference>
<dbReference type="Pfam" id="PF14497">
    <property type="entry name" value="GST_C_3"/>
    <property type="match status" value="1"/>
</dbReference>
<dbReference type="FunFam" id="1.20.1050.10:FF:000056">
    <property type="entry name" value="Glutathione S-transferase"/>
    <property type="match status" value="2"/>
</dbReference>
<keyword evidence="4" id="KW-1185">Reference proteome</keyword>
<dbReference type="InterPro" id="IPR036249">
    <property type="entry name" value="Thioredoxin-like_sf"/>
</dbReference>
<protein>
    <recommendedName>
        <fullName evidence="5">Glutathione S-transferase</fullName>
    </recommendedName>
</protein>
<dbReference type="SFLD" id="SFLDG01205">
    <property type="entry name" value="AMPS.1"/>
    <property type="match status" value="1"/>
</dbReference>
<dbReference type="SFLD" id="SFLDS00019">
    <property type="entry name" value="Glutathione_Transferase_(cytos"/>
    <property type="match status" value="1"/>
</dbReference>
<organism evidence="3 4">
    <name type="scientific">Pristionchus fissidentatus</name>
    <dbReference type="NCBI Taxonomy" id="1538716"/>
    <lineage>
        <taxon>Eukaryota</taxon>
        <taxon>Metazoa</taxon>
        <taxon>Ecdysozoa</taxon>
        <taxon>Nematoda</taxon>
        <taxon>Chromadorea</taxon>
        <taxon>Rhabditida</taxon>
        <taxon>Rhabditina</taxon>
        <taxon>Diplogasteromorpha</taxon>
        <taxon>Diplogasteroidea</taxon>
        <taxon>Neodiplogasteridae</taxon>
        <taxon>Pristionchus</taxon>
    </lineage>
</organism>
<feature type="domain" description="GST N-terminal" evidence="1">
    <location>
        <begin position="2"/>
        <end position="80"/>
    </location>
</feature>
<dbReference type="SUPFAM" id="SSF47616">
    <property type="entry name" value="GST C-terminal domain-like"/>
    <property type="match status" value="2"/>
</dbReference>
<name>A0AAV5V7M3_9BILA</name>